<protein>
    <submittedName>
        <fullName evidence="2">3-ketodihydrosphingosine reductase</fullName>
    </submittedName>
</protein>
<gene>
    <name evidence="2" type="ORF">FVE85_4441</name>
</gene>
<keyword evidence="3" id="KW-1185">Reference proteome</keyword>
<dbReference type="PANTHER" id="PTHR43550:SF3">
    <property type="entry name" value="3-KETODIHYDROSPHINGOSINE REDUCTASE"/>
    <property type="match status" value="1"/>
</dbReference>
<dbReference type="InterPro" id="IPR036291">
    <property type="entry name" value="NAD(P)-bd_dom_sf"/>
</dbReference>
<keyword evidence="1" id="KW-0472">Membrane</keyword>
<evidence type="ECO:0000313" key="2">
    <source>
        <dbReference type="EMBL" id="KAA8491024.1"/>
    </source>
</evidence>
<dbReference type="SUPFAM" id="SSF51735">
    <property type="entry name" value="NAD(P)-binding Rossmann-fold domains"/>
    <property type="match status" value="1"/>
</dbReference>
<dbReference type="GO" id="GO:0030148">
    <property type="term" value="P:sphingolipid biosynthetic process"/>
    <property type="evidence" value="ECO:0007669"/>
    <property type="project" value="TreeGrafter"/>
</dbReference>
<evidence type="ECO:0000313" key="3">
    <source>
        <dbReference type="Proteomes" id="UP000324585"/>
    </source>
</evidence>
<dbReference type="GO" id="GO:0005789">
    <property type="term" value="C:endoplasmic reticulum membrane"/>
    <property type="evidence" value="ECO:0007669"/>
    <property type="project" value="TreeGrafter"/>
</dbReference>
<dbReference type="Pfam" id="PF00106">
    <property type="entry name" value="adh_short"/>
    <property type="match status" value="1"/>
</dbReference>
<dbReference type="GO" id="GO:0006666">
    <property type="term" value="P:3-keto-sphinganine metabolic process"/>
    <property type="evidence" value="ECO:0007669"/>
    <property type="project" value="TreeGrafter"/>
</dbReference>
<dbReference type="Proteomes" id="UP000324585">
    <property type="component" value="Unassembled WGS sequence"/>
</dbReference>
<dbReference type="AlphaFoldDB" id="A0A5J4YJP8"/>
<dbReference type="InterPro" id="IPR002347">
    <property type="entry name" value="SDR_fam"/>
</dbReference>
<keyword evidence="1" id="KW-1133">Transmembrane helix</keyword>
<dbReference type="PANTHER" id="PTHR43550">
    <property type="entry name" value="3-KETODIHYDROSPHINGOSINE REDUCTASE"/>
    <property type="match status" value="1"/>
</dbReference>
<dbReference type="Gene3D" id="3.40.50.720">
    <property type="entry name" value="NAD(P)-binding Rossmann-like Domain"/>
    <property type="match status" value="1"/>
</dbReference>
<feature type="transmembrane region" description="Helical" evidence="1">
    <location>
        <begin position="235"/>
        <end position="255"/>
    </location>
</feature>
<proteinExistence type="predicted"/>
<name>A0A5J4YJP8_PORPP</name>
<dbReference type="GO" id="GO:0047560">
    <property type="term" value="F:3-dehydrosphinganine reductase activity"/>
    <property type="evidence" value="ECO:0007669"/>
    <property type="project" value="TreeGrafter"/>
</dbReference>
<dbReference type="OrthoDB" id="37659at2759"/>
<accession>A0A5J4YJP8</accession>
<keyword evidence="1" id="KW-0812">Transmembrane</keyword>
<organism evidence="2 3">
    <name type="scientific">Porphyridium purpureum</name>
    <name type="common">Red alga</name>
    <name type="synonym">Porphyridium cruentum</name>
    <dbReference type="NCBI Taxonomy" id="35688"/>
    <lineage>
        <taxon>Eukaryota</taxon>
        <taxon>Rhodophyta</taxon>
        <taxon>Bangiophyceae</taxon>
        <taxon>Porphyridiales</taxon>
        <taxon>Porphyridiaceae</taxon>
        <taxon>Porphyridium</taxon>
    </lineage>
</organism>
<sequence length="397" mass="42852">MYLVIGVRWRGPQRVAGAECAQSRALRADGVHGTGVVVVAALVAAALCVLLVAVCVLLWTWRAATEAAARLGQCARAGRGRLQGLGMEIARLCAAMGARVTLVARREHVLRQAAEELLAQLEADSGAGIPAGRTASSAASRASEKASDLAQRIQVVVCDCSVFAECEAMVSKAEQLQGGAPVDVLFCMAGAAQLGYFEQLSPDTFERAMRANYYSALYPARAVIPGMMRRARGEILFGNSMLGVMGMFGATPYVAAKWALRGLAESLYFELRPHNIRVTQLFAPDMDTPGYREEMKTKPKEMKLMSEGQIYNTAAVARSAVRAVTNGELRASHGSDGFLLTALTAGFAPEIRPREVLLASLLRLVTPFFHADYLRIIRECQRERESEKTTPALTARA</sequence>
<dbReference type="OMA" id="TMIARNP"/>
<evidence type="ECO:0000256" key="1">
    <source>
        <dbReference type="SAM" id="Phobius"/>
    </source>
</evidence>
<feature type="transmembrane region" description="Helical" evidence="1">
    <location>
        <begin position="36"/>
        <end position="61"/>
    </location>
</feature>
<dbReference type="EMBL" id="VRMN01000016">
    <property type="protein sequence ID" value="KAA8491024.1"/>
    <property type="molecule type" value="Genomic_DNA"/>
</dbReference>
<reference evidence="3" key="1">
    <citation type="journal article" date="2019" name="Nat. Commun.">
        <title>Expansion of phycobilisome linker gene families in mesophilic red algae.</title>
        <authorList>
            <person name="Lee J."/>
            <person name="Kim D."/>
            <person name="Bhattacharya D."/>
            <person name="Yoon H.S."/>
        </authorList>
    </citation>
    <scope>NUCLEOTIDE SEQUENCE [LARGE SCALE GENOMIC DNA]</scope>
    <source>
        <strain evidence="3">CCMP 1328</strain>
    </source>
</reference>
<comment type="caution">
    <text evidence="2">The sequence shown here is derived from an EMBL/GenBank/DDBJ whole genome shotgun (WGS) entry which is preliminary data.</text>
</comment>